<evidence type="ECO:0000313" key="1">
    <source>
        <dbReference type="EMBL" id="KIM73235.1"/>
    </source>
</evidence>
<dbReference type="EMBL" id="KN833089">
    <property type="protein sequence ID" value="KIM73235.1"/>
    <property type="molecule type" value="Genomic_DNA"/>
</dbReference>
<dbReference type="InParanoid" id="A0A0C3EKW0"/>
<dbReference type="OrthoDB" id="2104739at2759"/>
<protein>
    <submittedName>
        <fullName evidence="1">Uncharacterized protein</fullName>
    </submittedName>
</protein>
<evidence type="ECO:0000313" key="2">
    <source>
        <dbReference type="Proteomes" id="UP000054166"/>
    </source>
</evidence>
<dbReference type="HOGENOM" id="CLU_2278522_0_0_1"/>
<organism evidence="1 2">
    <name type="scientific">Piloderma croceum (strain F 1598)</name>
    <dbReference type="NCBI Taxonomy" id="765440"/>
    <lineage>
        <taxon>Eukaryota</taxon>
        <taxon>Fungi</taxon>
        <taxon>Dikarya</taxon>
        <taxon>Basidiomycota</taxon>
        <taxon>Agaricomycotina</taxon>
        <taxon>Agaricomycetes</taxon>
        <taxon>Agaricomycetidae</taxon>
        <taxon>Atheliales</taxon>
        <taxon>Atheliaceae</taxon>
        <taxon>Piloderma</taxon>
    </lineage>
</organism>
<dbReference type="Proteomes" id="UP000054166">
    <property type="component" value="Unassembled WGS sequence"/>
</dbReference>
<proteinExistence type="predicted"/>
<reference evidence="1 2" key="1">
    <citation type="submission" date="2014-04" db="EMBL/GenBank/DDBJ databases">
        <authorList>
            <consortium name="DOE Joint Genome Institute"/>
            <person name="Kuo A."/>
            <person name="Tarkka M."/>
            <person name="Buscot F."/>
            <person name="Kohler A."/>
            <person name="Nagy L.G."/>
            <person name="Floudas D."/>
            <person name="Copeland A."/>
            <person name="Barry K.W."/>
            <person name="Cichocki N."/>
            <person name="Veneault-Fourrey C."/>
            <person name="LaButti K."/>
            <person name="Lindquist E.A."/>
            <person name="Lipzen A."/>
            <person name="Lundell T."/>
            <person name="Morin E."/>
            <person name="Murat C."/>
            <person name="Sun H."/>
            <person name="Tunlid A."/>
            <person name="Henrissat B."/>
            <person name="Grigoriev I.V."/>
            <person name="Hibbett D.S."/>
            <person name="Martin F."/>
            <person name="Nordberg H.P."/>
            <person name="Cantor M.N."/>
            <person name="Hua S.X."/>
        </authorList>
    </citation>
    <scope>NUCLEOTIDE SEQUENCE [LARGE SCALE GENOMIC DNA]</scope>
    <source>
        <strain evidence="1 2">F 1598</strain>
    </source>
</reference>
<sequence length="102" mass="11075">MPQPLPANPYNINTNPREHDAYATCVTYEARAIAGLHPVPSGVTSLVCARLLGYMILCAPTDTGGENISNEVQSCANTEQLADMAKLYIKTFLRCCECLVLL</sequence>
<gene>
    <name evidence="1" type="ORF">PILCRDRAFT_731647</name>
</gene>
<keyword evidence="2" id="KW-1185">Reference proteome</keyword>
<reference evidence="2" key="2">
    <citation type="submission" date="2015-01" db="EMBL/GenBank/DDBJ databases">
        <title>Evolutionary Origins and Diversification of the Mycorrhizal Mutualists.</title>
        <authorList>
            <consortium name="DOE Joint Genome Institute"/>
            <consortium name="Mycorrhizal Genomics Consortium"/>
            <person name="Kohler A."/>
            <person name="Kuo A."/>
            <person name="Nagy L.G."/>
            <person name="Floudas D."/>
            <person name="Copeland A."/>
            <person name="Barry K.W."/>
            <person name="Cichocki N."/>
            <person name="Veneault-Fourrey C."/>
            <person name="LaButti K."/>
            <person name="Lindquist E.A."/>
            <person name="Lipzen A."/>
            <person name="Lundell T."/>
            <person name="Morin E."/>
            <person name="Murat C."/>
            <person name="Riley R."/>
            <person name="Ohm R."/>
            <person name="Sun H."/>
            <person name="Tunlid A."/>
            <person name="Henrissat B."/>
            <person name="Grigoriev I.V."/>
            <person name="Hibbett D.S."/>
            <person name="Martin F."/>
        </authorList>
    </citation>
    <scope>NUCLEOTIDE SEQUENCE [LARGE SCALE GENOMIC DNA]</scope>
    <source>
        <strain evidence="2">F 1598</strain>
    </source>
</reference>
<accession>A0A0C3EKW0</accession>
<dbReference type="AlphaFoldDB" id="A0A0C3EKW0"/>
<name>A0A0C3EKW0_PILCF</name>